<sequence length="154" mass="15938">MNKKILVVAAVLMIACAAGAFAFGIGIQGGGGYPAPGNAGVTFKLDSLPLVFAANASFGDSFRIGATADYWVLNDTITGPLNWFIGGGVGAGFSVGSDFAVLLTARVPVGLNMFLVDGFIEPYVQVVPALGLNFGSGSLFNFVFDANLGVRFWF</sequence>
<reference evidence="3" key="1">
    <citation type="submission" date="2011-04" db="EMBL/GenBank/DDBJ databases">
        <title>The complete genome of Treponema brennaborense DSM 12168.</title>
        <authorList>
            <person name="Lucas S."/>
            <person name="Han J."/>
            <person name="Lapidus A."/>
            <person name="Bruce D."/>
            <person name="Goodwin L."/>
            <person name="Pitluck S."/>
            <person name="Peters L."/>
            <person name="Kyrpides N."/>
            <person name="Mavromatis K."/>
            <person name="Ivanova N."/>
            <person name="Mikhailova N."/>
            <person name="Pagani I."/>
            <person name="Teshima H."/>
            <person name="Detter J.C."/>
            <person name="Tapia R."/>
            <person name="Han C."/>
            <person name="Land M."/>
            <person name="Hauser L."/>
            <person name="Markowitz V."/>
            <person name="Cheng J.-F."/>
            <person name="Hugenholtz P."/>
            <person name="Woyke T."/>
            <person name="Wu D."/>
            <person name="Gronow S."/>
            <person name="Wellnitz S."/>
            <person name="Brambilla E."/>
            <person name="Klenk H.-P."/>
            <person name="Eisen J.A."/>
        </authorList>
    </citation>
    <scope>NUCLEOTIDE SEQUENCE [LARGE SCALE GENOMIC DNA]</scope>
    <source>
        <strain evidence="3">DSM 12168 / CIP 105900 / DD5/3</strain>
    </source>
</reference>
<evidence type="ECO:0000313" key="3">
    <source>
        <dbReference type="Proteomes" id="UP000006546"/>
    </source>
</evidence>
<dbReference type="HOGENOM" id="CLU_1766720_0_0_12"/>
<keyword evidence="3" id="KW-1185">Reference proteome</keyword>
<dbReference type="OrthoDB" id="371135at2"/>
<accession>F4LJX9</accession>
<feature type="signal peptide" evidence="1">
    <location>
        <begin position="1"/>
        <end position="22"/>
    </location>
</feature>
<name>F4LJX9_TREBD</name>
<dbReference type="PROSITE" id="PS51257">
    <property type="entry name" value="PROKAR_LIPOPROTEIN"/>
    <property type="match status" value="1"/>
</dbReference>
<evidence type="ECO:0008006" key="4">
    <source>
        <dbReference type="Google" id="ProtNLM"/>
    </source>
</evidence>
<proteinExistence type="predicted"/>
<dbReference type="RefSeq" id="WP_013758168.1">
    <property type="nucleotide sequence ID" value="NC_015500.1"/>
</dbReference>
<dbReference type="eggNOG" id="ENOG502ZXYI">
    <property type="taxonomic scope" value="Bacteria"/>
</dbReference>
<feature type="chain" id="PRO_5003310880" description="Lipoprotein" evidence="1">
    <location>
        <begin position="23"/>
        <end position="154"/>
    </location>
</feature>
<dbReference type="Proteomes" id="UP000006546">
    <property type="component" value="Chromosome"/>
</dbReference>
<organism evidence="2 3">
    <name type="scientific">Treponema brennaborense (strain DSM 12168 / CIP 105900 / DD5/3)</name>
    <dbReference type="NCBI Taxonomy" id="906968"/>
    <lineage>
        <taxon>Bacteria</taxon>
        <taxon>Pseudomonadati</taxon>
        <taxon>Spirochaetota</taxon>
        <taxon>Spirochaetia</taxon>
        <taxon>Spirochaetales</taxon>
        <taxon>Treponemataceae</taxon>
        <taxon>Treponema</taxon>
    </lineage>
</organism>
<keyword evidence="1" id="KW-0732">Signal</keyword>
<evidence type="ECO:0000256" key="1">
    <source>
        <dbReference type="SAM" id="SignalP"/>
    </source>
</evidence>
<gene>
    <name evidence="2" type="ordered locus">Trebr_1025</name>
</gene>
<dbReference type="KEGG" id="tbe:Trebr_1025"/>
<evidence type="ECO:0000313" key="2">
    <source>
        <dbReference type="EMBL" id="AEE16459.1"/>
    </source>
</evidence>
<dbReference type="AlphaFoldDB" id="F4LJX9"/>
<protein>
    <recommendedName>
        <fullName evidence="4">Lipoprotein</fullName>
    </recommendedName>
</protein>
<dbReference type="EMBL" id="CP002696">
    <property type="protein sequence ID" value="AEE16459.1"/>
    <property type="molecule type" value="Genomic_DNA"/>
</dbReference>